<dbReference type="AlphaFoldDB" id="A0A0E3RBF2"/>
<evidence type="ECO:0000313" key="1">
    <source>
        <dbReference type="EMBL" id="AKB61237.1"/>
    </source>
</evidence>
<proteinExistence type="predicted"/>
<dbReference type="GeneID" id="24864429"/>
<accession>A0A0E3RBF2</accession>
<gene>
    <name evidence="1" type="ORF">MSMAP_1252</name>
</gene>
<protein>
    <submittedName>
        <fullName evidence="1">Uncharacterized protein</fullName>
    </submittedName>
</protein>
<evidence type="ECO:0000313" key="2">
    <source>
        <dbReference type="Proteomes" id="UP000033116"/>
    </source>
</evidence>
<dbReference type="PATRIC" id="fig|1434115.4.peg.1589"/>
<sequence length="70" mass="7817">MNPGRIEAFVLSPGIRIIKGIDKVHAVTGGFYQNGQISNFIKPTIGEIKELVLIMSRPCTDWPESNKQVY</sequence>
<dbReference type="HOGENOM" id="CLU_2820904_0_0_2"/>
<reference evidence="1 2" key="1">
    <citation type="submission" date="2014-07" db="EMBL/GenBank/DDBJ databases">
        <title>Methanogenic archaea and the global carbon cycle.</title>
        <authorList>
            <person name="Henriksen J.R."/>
            <person name="Luke J."/>
            <person name="Reinhart S."/>
            <person name="Benedict M.N."/>
            <person name="Youngblut N.D."/>
            <person name="Metcalf M.E."/>
            <person name="Whitaker R.J."/>
            <person name="Metcalf W.W."/>
        </authorList>
    </citation>
    <scope>NUCLEOTIDE SEQUENCE [LARGE SCALE GENOMIC DNA]</scope>
    <source>
        <strain evidence="1 2">SarPi</strain>
    </source>
</reference>
<dbReference type="EMBL" id="CP009511">
    <property type="protein sequence ID" value="AKB61237.1"/>
    <property type="molecule type" value="Genomic_DNA"/>
</dbReference>
<organism evidence="1 2">
    <name type="scientific">Methanosarcina mazei SarPi</name>
    <dbReference type="NCBI Taxonomy" id="1434115"/>
    <lineage>
        <taxon>Archaea</taxon>
        <taxon>Methanobacteriati</taxon>
        <taxon>Methanobacteriota</taxon>
        <taxon>Stenosarchaea group</taxon>
        <taxon>Methanomicrobia</taxon>
        <taxon>Methanosarcinales</taxon>
        <taxon>Methanosarcinaceae</taxon>
        <taxon>Methanosarcina</taxon>
    </lineage>
</organism>
<dbReference type="RefSeq" id="WP_048043120.1">
    <property type="nucleotide sequence ID" value="NZ_CP009511.1"/>
</dbReference>
<dbReference type="Proteomes" id="UP000033116">
    <property type="component" value="Chromosome"/>
</dbReference>
<name>A0A0E3RBF2_METMZ</name>